<sequence length="606" mass="66268">MTSPETTTPPPSSPSNHPSPPPNPTISNSQQTIPIIELKGIASTLSAFQRSFNNLQYHLNNLKYAVDHLIANKPLKNTNIANNPSKVSQVANKPSKTSKIETLSSSEPNSGEKSIAHVDNCGVSAVISDGVGKNLVGEVETTDADFLDQELKTHCESMNFRGLKRLLVMNIGDIDTLRLKVPKALKYASNVAKLVLECSGRFYLQGSKAYVKGSPMVTGREASVFILECFLLMEGGGNGSGIDADVKEEADRAAMLWRKRMVTEGGIMNACLIDGRGLLLLMGCYGVPRTFKNNDFVDLLRCSNIREMAGTLRRSNALMEKVPEIIEGMIKNNQEVDAIDVACTFGLEERFDVQTILSSLLQKFKEPPKKASPAAVNEANRKQLAVLKSLPKCLDAHKIDSTKITSELQVEEMISTLEKDISEYTKKMGVEKKQKRRAEEVEAGRRSKLQERKRPRYTGQGLQHQQIGHNSQRNLVDTGIGGLINAYPTSQSMMHAQVAGTGYAAAGPYRGMAVDPSGHVINHGVQTYGYYADPTLTERAVTHSYAAQPSSSLSSLYRPPSSSYEGYVMPPGVSSIPPPNYQSADTVVENDYHPPVVSSNHTSYLY</sequence>
<keyword evidence="8" id="KW-1185">Reference proteome</keyword>
<keyword evidence="4 5" id="KW-0287">Flowering</keyword>
<dbReference type="Proteomes" id="UP001454036">
    <property type="component" value="Unassembled WGS sequence"/>
</dbReference>
<keyword evidence="3 5" id="KW-0221">Differentiation</keyword>
<feature type="compositionally biased region" description="Polar residues" evidence="6">
    <location>
        <begin position="460"/>
        <end position="469"/>
    </location>
</feature>
<evidence type="ECO:0000256" key="5">
    <source>
        <dbReference type="RuleBase" id="RU364012"/>
    </source>
</evidence>
<dbReference type="PANTHER" id="PTHR31791:SF49">
    <property type="entry name" value="INACTIVE PROTEIN FRIGIDA"/>
    <property type="match status" value="1"/>
</dbReference>
<accession>A0AAV3R3F7</accession>
<evidence type="ECO:0000256" key="1">
    <source>
        <dbReference type="ARBA" id="ARBA00008956"/>
    </source>
</evidence>
<evidence type="ECO:0000256" key="3">
    <source>
        <dbReference type="ARBA" id="ARBA00022782"/>
    </source>
</evidence>
<evidence type="ECO:0000313" key="7">
    <source>
        <dbReference type="EMBL" id="GAA0170977.1"/>
    </source>
</evidence>
<dbReference type="GO" id="GO:0030154">
    <property type="term" value="P:cell differentiation"/>
    <property type="evidence" value="ECO:0007669"/>
    <property type="project" value="UniProtKB-KW"/>
</dbReference>
<organism evidence="7 8">
    <name type="scientific">Lithospermum erythrorhizon</name>
    <name type="common">Purple gromwell</name>
    <name type="synonym">Lithospermum officinale var. erythrorhizon</name>
    <dbReference type="NCBI Taxonomy" id="34254"/>
    <lineage>
        <taxon>Eukaryota</taxon>
        <taxon>Viridiplantae</taxon>
        <taxon>Streptophyta</taxon>
        <taxon>Embryophyta</taxon>
        <taxon>Tracheophyta</taxon>
        <taxon>Spermatophyta</taxon>
        <taxon>Magnoliopsida</taxon>
        <taxon>eudicotyledons</taxon>
        <taxon>Gunneridae</taxon>
        <taxon>Pentapetalae</taxon>
        <taxon>asterids</taxon>
        <taxon>lamiids</taxon>
        <taxon>Boraginales</taxon>
        <taxon>Boraginaceae</taxon>
        <taxon>Boraginoideae</taxon>
        <taxon>Lithospermeae</taxon>
        <taxon>Lithospermum</taxon>
    </lineage>
</organism>
<evidence type="ECO:0000313" key="8">
    <source>
        <dbReference type="Proteomes" id="UP001454036"/>
    </source>
</evidence>
<evidence type="ECO:0000256" key="6">
    <source>
        <dbReference type="SAM" id="MobiDB-lite"/>
    </source>
</evidence>
<feature type="compositionally biased region" description="Basic and acidic residues" evidence="6">
    <location>
        <begin position="428"/>
        <end position="452"/>
    </location>
</feature>
<name>A0AAV3R3F7_LITER</name>
<feature type="region of interest" description="Disordered" evidence="6">
    <location>
        <begin position="428"/>
        <end position="469"/>
    </location>
</feature>
<proteinExistence type="inferred from homology"/>
<dbReference type="AlphaFoldDB" id="A0AAV3R3F7"/>
<keyword evidence="2 5" id="KW-0217">Developmental protein</keyword>
<feature type="region of interest" description="Disordered" evidence="6">
    <location>
        <begin position="76"/>
        <end position="114"/>
    </location>
</feature>
<feature type="compositionally biased region" description="Polar residues" evidence="6">
    <location>
        <begin position="76"/>
        <end position="112"/>
    </location>
</feature>
<dbReference type="Pfam" id="PF07899">
    <property type="entry name" value="Frigida"/>
    <property type="match status" value="1"/>
</dbReference>
<reference evidence="7 8" key="1">
    <citation type="submission" date="2024-01" db="EMBL/GenBank/DDBJ databases">
        <title>The complete chloroplast genome sequence of Lithospermum erythrorhizon: insights into the phylogenetic relationship among Boraginaceae species and the maternal lineages of purple gromwells.</title>
        <authorList>
            <person name="Okada T."/>
            <person name="Watanabe K."/>
        </authorList>
    </citation>
    <scope>NUCLEOTIDE SEQUENCE [LARGE SCALE GENOMIC DNA]</scope>
</reference>
<evidence type="ECO:0000256" key="4">
    <source>
        <dbReference type="ARBA" id="ARBA00023089"/>
    </source>
</evidence>
<dbReference type="GO" id="GO:0009908">
    <property type="term" value="P:flower development"/>
    <property type="evidence" value="ECO:0007669"/>
    <property type="project" value="UniProtKB-KW"/>
</dbReference>
<dbReference type="EMBL" id="BAABME010007473">
    <property type="protein sequence ID" value="GAA0170977.1"/>
    <property type="molecule type" value="Genomic_DNA"/>
</dbReference>
<feature type="compositionally biased region" description="Pro residues" evidence="6">
    <location>
        <begin position="7"/>
        <end position="24"/>
    </location>
</feature>
<feature type="region of interest" description="Disordered" evidence="6">
    <location>
        <begin position="1"/>
        <end position="29"/>
    </location>
</feature>
<gene>
    <name evidence="7" type="ORF">LIER_25123</name>
</gene>
<comment type="similarity">
    <text evidence="1 5">Belongs to the Frigida family.</text>
</comment>
<protein>
    <recommendedName>
        <fullName evidence="5">FRIGIDA-like protein</fullName>
    </recommendedName>
</protein>
<dbReference type="InterPro" id="IPR012474">
    <property type="entry name" value="Frigida"/>
</dbReference>
<evidence type="ECO:0000256" key="2">
    <source>
        <dbReference type="ARBA" id="ARBA00022473"/>
    </source>
</evidence>
<dbReference type="PANTHER" id="PTHR31791">
    <property type="entry name" value="FRIGIDA-LIKE PROTEIN 3-RELATED"/>
    <property type="match status" value="1"/>
</dbReference>
<comment type="caution">
    <text evidence="7">The sequence shown here is derived from an EMBL/GenBank/DDBJ whole genome shotgun (WGS) entry which is preliminary data.</text>
</comment>